<comment type="caution">
    <text evidence="2">The sequence shown here is derived from an EMBL/GenBank/DDBJ whole genome shotgun (WGS) entry which is preliminary data.</text>
</comment>
<reference evidence="2 3" key="1">
    <citation type="submission" date="2019-05" db="EMBL/GenBank/DDBJ databases">
        <title>Emergence of the Ug99 lineage of the wheat stem rust pathogen through somatic hybridization.</title>
        <authorList>
            <person name="Li F."/>
            <person name="Upadhyaya N.M."/>
            <person name="Sperschneider J."/>
            <person name="Matny O."/>
            <person name="Nguyen-Phuc H."/>
            <person name="Mago R."/>
            <person name="Raley C."/>
            <person name="Miller M.E."/>
            <person name="Silverstein K.A.T."/>
            <person name="Henningsen E."/>
            <person name="Hirsch C.D."/>
            <person name="Visser B."/>
            <person name="Pretorius Z.A."/>
            <person name="Steffenson B.J."/>
            <person name="Schwessinger B."/>
            <person name="Dodds P.N."/>
            <person name="Figueroa M."/>
        </authorList>
    </citation>
    <scope>NUCLEOTIDE SEQUENCE [LARGE SCALE GENOMIC DNA]</scope>
    <source>
        <strain evidence="2 3">Ug99</strain>
    </source>
</reference>
<proteinExistence type="predicted"/>
<feature type="compositionally biased region" description="Basic and acidic residues" evidence="1">
    <location>
        <begin position="1"/>
        <end position="34"/>
    </location>
</feature>
<feature type="compositionally biased region" description="Polar residues" evidence="1">
    <location>
        <begin position="42"/>
        <end position="54"/>
    </location>
</feature>
<name>A0A5B0S0M5_PUCGR</name>
<dbReference type="EMBL" id="VDEP01000107">
    <property type="protein sequence ID" value="KAA1130603.1"/>
    <property type="molecule type" value="Genomic_DNA"/>
</dbReference>
<accession>A0A5B0S0M5</accession>
<dbReference type="Proteomes" id="UP000325313">
    <property type="component" value="Unassembled WGS sequence"/>
</dbReference>
<dbReference type="AlphaFoldDB" id="A0A5B0S0M5"/>
<evidence type="ECO:0000313" key="3">
    <source>
        <dbReference type="Proteomes" id="UP000325313"/>
    </source>
</evidence>
<gene>
    <name evidence="2" type="ORF">PGTUg99_009646</name>
</gene>
<feature type="region of interest" description="Disordered" evidence="1">
    <location>
        <begin position="1"/>
        <end position="54"/>
    </location>
</feature>
<sequence length="54" mass="6492">MRDDRTPRATTEHHERRQNTTRNDRTPRATTEHHERRRNTTSNNYDDGGSSNWV</sequence>
<protein>
    <submittedName>
        <fullName evidence="2">Uncharacterized protein</fullName>
    </submittedName>
</protein>
<evidence type="ECO:0000256" key="1">
    <source>
        <dbReference type="SAM" id="MobiDB-lite"/>
    </source>
</evidence>
<evidence type="ECO:0000313" key="2">
    <source>
        <dbReference type="EMBL" id="KAA1130603.1"/>
    </source>
</evidence>
<organism evidence="2 3">
    <name type="scientific">Puccinia graminis f. sp. tritici</name>
    <dbReference type="NCBI Taxonomy" id="56615"/>
    <lineage>
        <taxon>Eukaryota</taxon>
        <taxon>Fungi</taxon>
        <taxon>Dikarya</taxon>
        <taxon>Basidiomycota</taxon>
        <taxon>Pucciniomycotina</taxon>
        <taxon>Pucciniomycetes</taxon>
        <taxon>Pucciniales</taxon>
        <taxon>Pucciniaceae</taxon>
        <taxon>Puccinia</taxon>
    </lineage>
</organism>